<reference evidence="2 3" key="1">
    <citation type="submission" date="2017-09" db="EMBL/GenBank/DDBJ databases">
        <title>Phase variable restriction modification systems are present in the genome sequences of periodontal pathogens Prevotella intermedia, Tannerella forsythia and Porphyromonas gingivalis.</title>
        <authorList>
            <person name="Haigh R.D."/>
            <person name="Crawford L."/>
            <person name="Ralph J."/>
            <person name="Wanford J."/>
            <person name="Vartoukian S.R."/>
            <person name="Hijazib K."/>
            <person name="Wade W."/>
            <person name="Oggioni M.R."/>
        </authorList>
    </citation>
    <scope>NUCLEOTIDE SEQUENCE [LARGE SCALE GENOMIC DNA]</scope>
    <source>
        <strain evidence="2 3">WW11663</strain>
    </source>
</reference>
<organism evidence="2 3">
    <name type="scientific">Tannerella forsythia</name>
    <name type="common">Bacteroides forsythus</name>
    <dbReference type="NCBI Taxonomy" id="28112"/>
    <lineage>
        <taxon>Bacteria</taxon>
        <taxon>Pseudomonadati</taxon>
        <taxon>Bacteroidota</taxon>
        <taxon>Bacteroidia</taxon>
        <taxon>Bacteroidales</taxon>
        <taxon>Tannerellaceae</taxon>
        <taxon>Tannerella</taxon>
    </lineage>
</organism>
<dbReference type="RefSeq" id="WP_074452887.1">
    <property type="nucleotide sequence ID" value="NZ_CAUQHC010000018.1"/>
</dbReference>
<accession>A0A2A6E530</accession>
<feature type="signal peptide" evidence="1">
    <location>
        <begin position="1"/>
        <end position="19"/>
    </location>
</feature>
<protein>
    <submittedName>
        <fullName evidence="2">GLPGLI family protein</fullName>
    </submittedName>
</protein>
<dbReference type="InterPro" id="IPR005901">
    <property type="entry name" value="GLPGLI"/>
</dbReference>
<dbReference type="Proteomes" id="UP000219259">
    <property type="component" value="Unassembled WGS sequence"/>
</dbReference>
<name>A0A2A6E530_TANFO</name>
<sequence length="283" mass="33351">MMKRLMFIFLFAAVSFCNALSQEKLDDAVFRAVYTFSYKTRPDQTEYAKSDLMYLDMGKKASKFYSRNQEVRDSIRHAAMMKNSSPEVAVEAAKGYQRGTPHIYYILQDIKKVRVTTEYVLYGYMYEEPLVMPKWTILDDTMTFVGYSCRRATTRYLGREWEVYFTTDIPINKGPWKLWGLPGLIVRAEDKDRYFRYELNNFEKQSSSTPIIYVHHKFDIGKGAYAGEAYKHITKKTYQQYEKTFNEDFAAFSRIEFGRNIHMSQDGSPVTHKIKKDYIPLEK</sequence>
<dbReference type="EMBL" id="NSLJ01000046">
    <property type="protein sequence ID" value="PDP42597.1"/>
    <property type="molecule type" value="Genomic_DNA"/>
</dbReference>
<dbReference type="Pfam" id="PF09697">
    <property type="entry name" value="Porph_ging"/>
    <property type="match status" value="1"/>
</dbReference>
<dbReference type="NCBIfam" id="TIGR01200">
    <property type="entry name" value="GLPGLI"/>
    <property type="match status" value="1"/>
</dbReference>
<comment type="caution">
    <text evidence="2">The sequence shown here is derived from an EMBL/GenBank/DDBJ whole genome shotgun (WGS) entry which is preliminary data.</text>
</comment>
<evidence type="ECO:0000313" key="2">
    <source>
        <dbReference type="EMBL" id="PDP42597.1"/>
    </source>
</evidence>
<keyword evidence="1" id="KW-0732">Signal</keyword>
<feature type="chain" id="PRO_5012834202" evidence="1">
    <location>
        <begin position="20"/>
        <end position="283"/>
    </location>
</feature>
<proteinExistence type="predicted"/>
<evidence type="ECO:0000313" key="3">
    <source>
        <dbReference type="Proteomes" id="UP000219259"/>
    </source>
</evidence>
<gene>
    <name evidence="2" type="ORF">CLI86_12495</name>
</gene>
<dbReference type="AlphaFoldDB" id="A0A2A6E530"/>
<evidence type="ECO:0000256" key="1">
    <source>
        <dbReference type="SAM" id="SignalP"/>
    </source>
</evidence>